<evidence type="ECO:0000313" key="3">
    <source>
        <dbReference type="Proteomes" id="UP000241769"/>
    </source>
</evidence>
<dbReference type="Proteomes" id="UP000241769">
    <property type="component" value="Unassembled WGS sequence"/>
</dbReference>
<comment type="caution">
    <text evidence="2">The sequence shown here is derived from an EMBL/GenBank/DDBJ whole genome shotgun (WGS) entry which is preliminary data.</text>
</comment>
<organism evidence="2 3">
    <name type="scientific">Planoprotostelium fungivorum</name>
    <dbReference type="NCBI Taxonomy" id="1890364"/>
    <lineage>
        <taxon>Eukaryota</taxon>
        <taxon>Amoebozoa</taxon>
        <taxon>Evosea</taxon>
        <taxon>Variosea</taxon>
        <taxon>Cavosteliida</taxon>
        <taxon>Cavosteliaceae</taxon>
        <taxon>Planoprotostelium</taxon>
    </lineage>
</organism>
<protein>
    <submittedName>
        <fullName evidence="2">Uncharacterized protein</fullName>
    </submittedName>
</protein>
<feature type="region of interest" description="Disordered" evidence="1">
    <location>
        <begin position="1"/>
        <end position="25"/>
    </location>
</feature>
<reference evidence="2 3" key="1">
    <citation type="journal article" date="2018" name="Genome Biol. Evol.">
        <title>Multiple Roots of Fruiting Body Formation in Amoebozoa.</title>
        <authorList>
            <person name="Hillmann F."/>
            <person name="Forbes G."/>
            <person name="Novohradska S."/>
            <person name="Ferling I."/>
            <person name="Riege K."/>
            <person name="Groth M."/>
            <person name="Westermann M."/>
            <person name="Marz M."/>
            <person name="Spaller T."/>
            <person name="Winckler T."/>
            <person name="Schaap P."/>
            <person name="Glockner G."/>
        </authorList>
    </citation>
    <scope>NUCLEOTIDE SEQUENCE [LARGE SCALE GENOMIC DNA]</scope>
    <source>
        <strain evidence="2 3">Jena</strain>
    </source>
</reference>
<keyword evidence="3" id="KW-1185">Reference proteome</keyword>
<dbReference type="InParanoid" id="A0A2P6NEW9"/>
<evidence type="ECO:0000256" key="1">
    <source>
        <dbReference type="SAM" id="MobiDB-lite"/>
    </source>
</evidence>
<feature type="compositionally biased region" description="Polar residues" evidence="1">
    <location>
        <begin position="10"/>
        <end position="24"/>
    </location>
</feature>
<proteinExistence type="predicted"/>
<dbReference type="EMBL" id="MDYQ01000102">
    <property type="protein sequence ID" value="PRP82472.1"/>
    <property type="molecule type" value="Genomic_DNA"/>
</dbReference>
<evidence type="ECO:0000313" key="2">
    <source>
        <dbReference type="EMBL" id="PRP82472.1"/>
    </source>
</evidence>
<sequence>MAEAEKEQVMSGNSGHNLSNGTRTTDNKYVADNGCWKATGPGYSVSYNYLGDRPNGSTPFASLCLLYDLSVYISTQTAQSEYRARERLQMFCRGLPNRTQEVSIQCEDLQ</sequence>
<gene>
    <name evidence="2" type="ORF">PROFUN_09719</name>
</gene>
<name>A0A2P6NEW9_9EUKA</name>
<dbReference type="AlphaFoldDB" id="A0A2P6NEW9"/>
<accession>A0A2P6NEW9</accession>